<gene>
    <name evidence="3" type="ORF">FYC77_03105</name>
</gene>
<feature type="compositionally biased region" description="Low complexity" evidence="1">
    <location>
        <begin position="744"/>
        <end position="758"/>
    </location>
</feature>
<evidence type="ECO:0000256" key="2">
    <source>
        <dbReference type="SAM" id="Phobius"/>
    </source>
</evidence>
<organism evidence="3 4">
    <name type="scientific">Natrialba swarupiae</name>
    <dbReference type="NCBI Taxonomy" id="2448032"/>
    <lineage>
        <taxon>Archaea</taxon>
        <taxon>Methanobacteriati</taxon>
        <taxon>Methanobacteriota</taxon>
        <taxon>Stenosarchaea group</taxon>
        <taxon>Halobacteria</taxon>
        <taxon>Halobacteriales</taxon>
        <taxon>Natrialbaceae</taxon>
        <taxon>Natrialba</taxon>
    </lineage>
</organism>
<proteinExistence type="predicted"/>
<evidence type="ECO:0000313" key="3">
    <source>
        <dbReference type="EMBL" id="TYT63581.1"/>
    </source>
</evidence>
<protein>
    <recommendedName>
        <fullName evidence="5">Flagellin</fullName>
    </recommendedName>
</protein>
<dbReference type="AlphaFoldDB" id="A0A5D5AWZ9"/>
<evidence type="ECO:0000256" key="1">
    <source>
        <dbReference type="SAM" id="MobiDB-lite"/>
    </source>
</evidence>
<feature type="transmembrane region" description="Helical" evidence="2">
    <location>
        <begin position="7"/>
        <end position="29"/>
    </location>
</feature>
<reference evidence="3 4" key="1">
    <citation type="submission" date="2019-08" db="EMBL/GenBank/DDBJ databases">
        <title>Archaea genome.</title>
        <authorList>
            <person name="Kajale S."/>
            <person name="Shouche Y."/>
            <person name="Deshpande N."/>
            <person name="Sharma A."/>
        </authorList>
    </citation>
    <scope>NUCLEOTIDE SEQUENCE [LARGE SCALE GENOMIC DNA]</scope>
    <source>
        <strain evidence="3 4">ESP3B_9</strain>
    </source>
</reference>
<keyword evidence="2" id="KW-0812">Transmembrane</keyword>
<dbReference type="Pfam" id="PF23960">
    <property type="entry name" value="DUF7289"/>
    <property type="match status" value="1"/>
</dbReference>
<dbReference type="EMBL" id="VTAW01000002">
    <property type="protein sequence ID" value="TYT63581.1"/>
    <property type="molecule type" value="Genomic_DNA"/>
</dbReference>
<feature type="region of interest" description="Disordered" evidence="1">
    <location>
        <begin position="157"/>
        <end position="190"/>
    </location>
</feature>
<keyword evidence="2" id="KW-0472">Membrane</keyword>
<accession>A0A5D5AWZ9</accession>
<sequence length="786" mass="86415">MSHVVGFTLLLGIVLMGSVLVLVLGIGLLESLEDDSEAEITHSAIDTTEHSIETTASTDQTTSIPIDNYRPDGEVHIAWYNASAGATKHDAVEAGNETVEIDPLGALVDESDDMTVILQGGGSWVDRNGEYRVNSEPDIGYEDESLQLRLLTLTEDEVQQSEGTAQPNPDSDLSERLEEASENATRDGYNDMALVIESEYHDGWSEFLTSEFDNRENFTVNSGETSPVVGTGSDETVEVIMENVTDSSADFWIKEDHGVVSGEDGENKHVGTDDLEFKATLENVGEVEEEQDVKLDIIGGPTVPTSEPVNLSSGDEENVTFILEDPHDYLEQGEEYDYQIYTDQDRLEQPGSFYFSPEPEPYLDIDVPHVDGMDASDEDDPVEATEEKVTLEVDVTNTGGSDLSEWGTEMGELELSLEPDETSESDPYGLEGYTGEIHDRDVGETGTATFTLDPDDLYEGGHEFTVSASNGDSATGYFTVPDGIDVGDTEVVIEPGTDVDVSVVGTEVSAEYEWYGSWRKENPAISVDVKTQPVDENGDSTGEPANYWDTGWDDKNLNTYQNRWEIWGSSFTVEERSSLQLEATSYERETCPSWGYKDTVEYVDRDWDIYQCDEDDLPAHTEDNILHTIEADTDSDTAGVRVLSQENNHLPELRGGHYTQLSADEVLERDGVDVDVEKGEDGEGYLQLDEHEYIFVFEITDAPDSGQSADDYWEEAFGEGSDDPNFNDAIAHVEITPPEGETLDPPSFDPGSGSGSDFEPGDESHREQGNITESDIDVGTDEIIIG</sequence>
<keyword evidence="4" id="KW-1185">Reference proteome</keyword>
<keyword evidence="2" id="KW-1133">Transmembrane helix</keyword>
<feature type="region of interest" description="Disordered" evidence="1">
    <location>
        <begin position="737"/>
        <end position="786"/>
    </location>
</feature>
<dbReference type="InterPro" id="IPR055713">
    <property type="entry name" value="DUF7289"/>
</dbReference>
<feature type="compositionally biased region" description="Basic and acidic residues" evidence="1">
    <location>
        <begin position="173"/>
        <end position="189"/>
    </location>
</feature>
<feature type="compositionally biased region" description="Polar residues" evidence="1">
    <location>
        <begin position="160"/>
        <end position="171"/>
    </location>
</feature>
<comment type="caution">
    <text evidence="3">The sequence shown here is derived from an EMBL/GenBank/DDBJ whole genome shotgun (WGS) entry which is preliminary data.</text>
</comment>
<dbReference type="Proteomes" id="UP000324104">
    <property type="component" value="Unassembled WGS sequence"/>
</dbReference>
<evidence type="ECO:0000313" key="4">
    <source>
        <dbReference type="Proteomes" id="UP000324104"/>
    </source>
</evidence>
<name>A0A5D5AWZ9_9EURY</name>
<evidence type="ECO:0008006" key="5">
    <source>
        <dbReference type="Google" id="ProtNLM"/>
    </source>
</evidence>
<dbReference type="RefSeq" id="WP_149080048.1">
    <property type="nucleotide sequence ID" value="NZ_VTAW01000002.1"/>
</dbReference>